<gene>
    <name evidence="3" type="ORF">rosag_21880</name>
</gene>
<feature type="signal peptide" evidence="2">
    <location>
        <begin position="1"/>
        <end position="28"/>
    </location>
</feature>
<dbReference type="Proteomes" id="UP001161325">
    <property type="component" value="Unassembled WGS sequence"/>
</dbReference>
<dbReference type="EMBL" id="BRXS01000003">
    <property type="protein sequence ID" value="GLC25675.1"/>
    <property type="molecule type" value="Genomic_DNA"/>
</dbReference>
<comment type="caution">
    <text evidence="3">The sequence shown here is derived from an EMBL/GenBank/DDBJ whole genome shotgun (WGS) entry which is preliminary data.</text>
</comment>
<evidence type="ECO:0000313" key="4">
    <source>
        <dbReference type="Proteomes" id="UP001161325"/>
    </source>
</evidence>
<evidence type="ECO:0000313" key="3">
    <source>
        <dbReference type="EMBL" id="GLC25675.1"/>
    </source>
</evidence>
<evidence type="ECO:0000256" key="2">
    <source>
        <dbReference type="SAM" id="SignalP"/>
    </source>
</evidence>
<sequence length="183" mass="19113">MTPVPRARALTTLVLGLGLAATAAPADAQVPPPDSTAVQTPYGMRWCPAAVRDGARVRAFDDGVRRWQVGSALGWATPAPRLVTARGDTIDVTGRRLVAVSEGRTARRTLQGAVIGWLAGVVTVIADCGVESTCGEQNPIPLLGVAIGTVVGSKLRQERWVRTSDAACPTRAAPDPNGERQQG</sequence>
<accession>A0AA37V161</accession>
<feature type="region of interest" description="Disordered" evidence="1">
    <location>
        <begin position="164"/>
        <end position="183"/>
    </location>
</feature>
<proteinExistence type="predicted"/>
<keyword evidence="4" id="KW-1185">Reference proteome</keyword>
<organism evidence="3 4">
    <name type="scientific">Roseisolibacter agri</name>
    <dbReference type="NCBI Taxonomy" id="2014610"/>
    <lineage>
        <taxon>Bacteria</taxon>
        <taxon>Pseudomonadati</taxon>
        <taxon>Gemmatimonadota</taxon>
        <taxon>Gemmatimonadia</taxon>
        <taxon>Gemmatimonadales</taxon>
        <taxon>Gemmatimonadaceae</taxon>
        <taxon>Roseisolibacter</taxon>
    </lineage>
</organism>
<feature type="chain" id="PRO_5041460994" evidence="2">
    <location>
        <begin position="29"/>
        <end position="183"/>
    </location>
</feature>
<evidence type="ECO:0000256" key="1">
    <source>
        <dbReference type="SAM" id="MobiDB-lite"/>
    </source>
</evidence>
<reference evidence="3" key="1">
    <citation type="submission" date="2022-08" db="EMBL/GenBank/DDBJ databases">
        <title>Draft genome sequencing of Roseisolibacter agri AW1220.</title>
        <authorList>
            <person name="Tobiishi Y."/>
            <person name="Tonouchi A."/>
        </authorList>
    </citation>
    <scope>NUCLEOTIDE SEQUENCE</scope>
    <source>
        <strain evidence="3">AW1220</strain>
    </source>
</reference>
<name>A0AA37V161_9BACT</name>
<dbReference type="AlphaFoldDB" id="A0AA37V161"/>
<protein>
    <submittedName>
        <fullName evidence="3">Uncharacterized protein</fullName>
    </submittedName>
</protein>
<dbReference type="RefSeq" id="WP_284350131.1">
    <property type="nucleotide sequence ID" value="NZ_BRXS01000003.1"/>
</dbReference>
<keyword evidence="2" id="KW-0732">Signal</keyword>